<keyword evidence="8" id="KW-0489">Methyltransferase</keyword>
<evidence type="ECO:0000313" key="9">
    <source>
        <dbReference type="Proteomes" id="UP000184330"/>
    </source>
</evidence>
<accession>A0A1L7WI30</accession>
<dbReference type="InterPro" id="IPR002401">
    <property type="entry name" value="Cyt_P450_E_grp-I"/>
</dbReference>
<evidence type="ECO:0000313" key="8">
    <source>
        <dbReference type="EMBL" id="CZR52435.1"/>
    </source>
</evidence>
<evidence type="ECO:0000256" key="2">
    <source>
        <dbReference type="ARBA" id="ARBA00023026"/>
    </source>
</evidence>
<dbReference type="PRINTS" id="PR00463">
    <property type="entry name" value="EP450I"/>
</dbReference>
<dbReference type="AlphaFoldDB" id="A0A1L7WI30"/>
<dbReference type="Proteomes" id="UP000184330">
    <property type="component" value="Unassembled WGS sequence"/>
</dbReference>
<dbReference type="PRINTS" id="PR00385">
    <property type="entry name" value="P450"/>
</dbReference>
<dbReference type="OrthoDB" id="1470350at2759"/>
<dbReference type="GO" id="GO:0020037">
    <property type="term" value="F:heme binding"/>
    <property type="evidence" value="ECO:0007669"/>
    <property type="project" value="InterPro"/>
</dbReference>
<dbReference type="CDD" id="cd11060">
    <property type="entry name" value="CYP57A1-like"/>
    <property type="match status" value="1"/>
</dbReference>
<proteinExistence type="predicted"/>
<comment type="pathway">
    <text evidence="1">Hormone biosynthesis.</text>
</comment>
<dbReference type="PANTHER" id="PTHR24305">
    <property type="entry name" value="CYTOCHROME P450"/>
    <property type="match status" value="1"/>
</dbReference>
<keyword evidence="6" id="KW-0408">Iron</keyword>
<keyword evidence="7" id="KW-1133">Transmembrane helix</keyword>
<evidence type="ECO:0000256" key="6">
    <source>
        <dbReference type="PIRSR" id="PIRSR602401-1"/>
    </source>
</evidence>
<gene>
    <name evidence="8" type="ORF">PAC_02312</name>
</gene>
<dbReference type="Gene3D" id="1.10.630.10">
    <property type="entry name" value="Cytochrome P450"/>
    <property type="match status" value="1"/>
</dbReference>
<comment type="cofactor">
    <cofactor evidence="6">
        <name>heme</name>
        <dbReference type="ChEBI" id="CHEBI:30413"/>
    </cofactor>
</comment>
<dbReference type="STRING" id="576137.A0A1L7WI30"/>
<evidence type="ECO:0000256" key="5">
    <source>
        <dbReference type="ARBA" id="ARBA00079990"/>
    </source>
</evidence>
<dbReference type="InterPro" id="IPR036396">
    <property type="entry name" value="Cyt_P450_sf"/>
</dbReference>
<keyword evidence="2" id="KW-0843">Virulence</keyword>
<sequence length="527" mass="59779">MIVHATHLSSVLGNYKLLIWSALLLVVTSIAWQTINSWYRLRHVKGPFIAGFSNLWLIRHVSGSTMHLDLAEVCEKYGRVHASSLFSQNKSLIQTTTGSIARVGHDTLVTSDPNLMRRMLAVRTPYKRSDWYDGMRLDPSRDNVLSERNDEKHNELRAKMAAGYSGKEVENLEKTIDRNVFNLVQLIEKKYLSTESDFKPCDFGRKAQYFTLDVISDVAFGEAFGDIATDSDVHEYIKTTEETLPAIIMTTVLPWLLWLLSSPLLKSLLPSEKDQLGLGKVMGIAKQVVGERFGRNKKIQNDMLGSFIRHGLTQKEAESETLVQILAGSDTTATAIRATLLHLITSPRVLSTLLAEIRKAAPSSPITDSEAKEMPYLQAVIKEGLRIFPPVTGLMSKVVPPGGDTFNDIFLPEGTKIGYCAWGIFRNKEIFGEDVNVFRPERWLEDFNPVEKIRERELTLELIFGYGRWQCLGKNVAMIELNKVFVELLRRFELEIVDPTKPWHSFNVGIFMQSEMWLRASKRDEIL</sequence>
<dbReference type="GO" id="GO:0004497">
    <property type="term" value="F:monooxygenase activity"/>
    <property type="evidence" value="ECO:0007669"/>
    <property type="project" value="InterPro"/>
</dbReference>
<dbReference type="InterPro" id="IPR001128">
    <property type="entry name" value="Cyt_P450"/>
</dbReference>
<dbReference type="GO" id="GO:0016705">
    <property type="term" value="F:oxidoreductase activity, acting on paired donors, with incorporation or reduction of molecular oxygen"/>
    <property type="evidence" value="ECO:0007669"/>
    <property type="project" value="InterPro"/>
</dbReference>
<dbReference type="InterPro" id="IPR050121">
    <property type="entry name" value="Cytochrome_P450_monoxygenase"/>
</dbReference>
<evidence type="ECO:0000256" key="1">
    <source>
        <dbReference type="ARBA" id="ARBA00004972"/>
    </source>
</evidence>
<keyword evidence="6" id="KW-0349">Heme</keyword>
<keyword evidence="7" id="KW-0472">Membrane</keyword>
<reference evidence="8 9" key="1">
    <citation type="submission" date="2016-03" db="EMBL/GenBank/DDBJ databases">
        <authorList>
            <person name="Ploux O."/>
        </authorList>
    </citation>
    <scope>NUCLEOTIDE SEQUENCE [LARGE SCALE GENOMIC DNA]</scope>
    <source>
        <strain evidence="8 9">UAMH 11012</strain>
    </source>
</reference>
<dbReference type="GO" id="GO:0008168">
    <property type="term" value="F:methyltransferase activity"/>
    <property type="evidence" value="ECO:0007669"/>
    <property type="project" value="UniProtKB-KW"/>
</dbReference>
<dbReference type="Pfam" id="PF00067">
    <property type="entry name" value="p450"/>
    <property type="match status" value="1"/>
</dbReference>
<keyword evidence="6" id="KW-0479">Metal-binding</keyword>
<feature type="binding site" description="axial binding residue" evidence="6">
    <location>
        <position position="471"/>
    </location>
    <ligand>
        <name>heme</name>
        <dbReference type="ChEBI" id="CHEBI:30413"/>
    </ligand>
    <ligandPart>
        <name>Fe</name>
        <dbReference type="ChEBI" id="CHEBI:18248"/>
    </ligandPart>
</feature>
<dbReference type="FunFam" id="1.10.630.10:FF:000076">
    <property type="entry name" value="Cytochrome P450 monooxygenase"/>
    <property type="match status" value="1"/>
</dbReference>
<evidence type="ECO:0000256" key="7">
    <source>
        <dbReference type="SAM" id="Phobius"/>
    </source>
</evidence>
<name>A0A1L7WI30_9HELO</name>
<keyword evidence="9" id="KW-1185">Reference proteome</keyword>
<feature type="transmembrane region" description="Helical" evidence="7">
    <location>
        <begin position="17"/>
        <end position="35"/>
    </location>
</feature>
<keyword evidence="8" id="KW-0808">Transferase</keyword>
<evidence type="ECO:0000256" key="3">
    <source>
        <dbReference type="ARBA" id="ARBA00067672"/>
    </source>
</evidence>
<dbReference type="PANTHER" id="PTHR24305:SF168">
    <property type="entry name" value="P450, PUTATIVE (EUROFUNG)-RELATED"/>
    <property type="match status" value="1"/>
</dbReference>
<dbReference type="SUPFAM" id="SSF48264">
    <property type="entry name" value="Cytochrome P450"/>
    <property type="match status" value="1"/>
</dbReference>
<dbReference type="GO" id="GO:0005506">
    <property type="term" value="F:iron ion binding"/>
    <property type="evidence" value="ECO:0007669"/>
    <property type="project" value="InterPro"/>
</dbReference>
<protein>
    <recommendedName>
        <fullName evidence="4">Cytochrome P450 monooxygenase ABA1</fullName>
    </recommendedName>
    <alternativeName>
        <fullName evidence="5">Abscisic acid biosynthesis protein 1</fullName>
    </alternativeName>
    <alternativeName>
        <fullName evidence="3">Cytochrome P450 monooxygenase aba1</fullName>
    </alternativeName>
</protein>
<dbReference type="GO" id="GO:0032259">
    <property type="term" value="P:methylation"/>
    <property type="evidence" value="ECO:0007669"/>
    <property type="project" value="UniProtKB-KW"/>
</dbReference>
<keyword evidence="7" id="KW-0812">Transmembrane</keyword>
<evidence type="ECO:0000256" key="4">
    <source>
        <dbReference type="ARBA" id="ARBA00068222"/>
    </source>
</evidence>
<dbReference type="EMBL" id="FJOG01000002">
    <property type="protein sequence ID" value="CZR52435.1"/>
    <property type="molecule type" value="Genomic_DNA"/>
</dbReference>
<organism evidence="8 9">
    <name type="scientific">Phialocephala subalpina</name>
    <dbReference type="NCBI Taxonomy" id="576137"/>
    <lineage>
        <taxon>Eukaryota</taxon>
        <taxon>Fungi</taxon>
        <taxon>Dikarya</taxon>
        <taxon>Ascomycota</taxon>
        <taxon>Pezizomycotina</taxon>
        <taxon>Leotiomycetes</taxon>
        <taxon>Helotiales</taxon>
        <taxon>Mollisiaceae</taxon>
        <taxon>Phialocephala</taxon>
        <taxon>Phialocephala fortinii species complex</taxon>
    </lineage>
</organism>